<dbReference type="EMBL" id="JFHD01000047">
    <property type="protein sequence ID" value="KDR25473.1"/>
    <property type="molecule type" value="Genomic_DNA"/>
</dbReference>
<evidence type="ECO:0000313" key="2">
    <source>
        <dbReference type="Proteomes" id="UP000027451"/>
    </source>
</evidence>
<dbReference type="RefSeq" id="WP_034474034.1">
    <property type="nucleotide sequence ID" value="NZ_JFHD01000047.1"/>
</dbReference>
<name>A0A656QBR7_9BURK</name>
<dbReference type="Proteomes" id="UP000027451">
    <property type="component" value="Unassembled WGS sequence"/>
</dbReference>
<proteinExistence type="predicted"/>
<organism evidence="1 2">
    <name type="scientific">Caballeronia zhejiangensis</name>
    <dbReference type="NCBI Taxonomy" id="871203"/>
    <lineage>
        <taxon>Bacteria</taxon>
        <taxon>Pseudomonadati</taxon>
        <taxon>Pseudomonadota</taxon>
        <taxon>Betaproteobacteria</taxon>
        <taxon>Burkholderiales</taxon>
        <taxon>Burkholderiaceae</taxon>
        <taxon>Caballeronia</taxon>
    </lineage>
</organism>
<gene>
    <name evidence="1" type="ORF">BG60_28445</name>
</gene>
<protein>
    <submittedName>
        <fullName evidence="1">Uncharacterized protein</fullName>
    </submittedName>
</protein>
<comment type="caution">
    <text evidence="1">The sequence shown here is derived from an EMBL/GenBank/DDBJ whole genome shotgun (WGS) entry which is preliminary data.</text>
</comment>
<reference evidence="1 2" key="1">
    <citation type="submission" date="2014-03" db="EMBL/GenBank/DDBJ databases">
        <title>Draft Genome Sequences of Four Burkholderia Strains.</title>
        <authorList>
            <person name="Liu X.Y."/>
            <person name="Li C.X."/>
            <person name="Xu J.H."/>
        </authorList>
    </citation>
    <scope>NUCLEOTIDE SEQUENCE [LARGE SCALE GENOMIC DNA]</scope>
    <source>
        <strain evidence="1 2">OP-1</strain>
    </source>
</reference>
<keyword evidence="2" id="KW-1185">Reference proteome</keyword>
<sequence length="76" mass="8747">MPYVNVDVDVQLDDFDTDDLIKELTLRGKPVAHLENGDEADESLYKIFYAFYFGKEQDAVALMRKYVQDVTGRTLP</sequence>
<accession>A0A656QBR7</accession>
<evidence type="ECO:0000313" key="1">
    <source>
        <dbReference type="EMBL" id="KDR25473.1"/>
    </source>
</evidence>
<dbReference type="AlphaFoldDB" id="A0A656QBR7"/>